<dbReference type="AlphaFoldDB" id="A0A2P2IKC8"/>
<organism evidence="1">
    <name type="scientific">Rhizophora mucronata</name>
    <name type="common">Asiatic mangrove</name>
    <dbReference type="NCBI Taxonomy" id="61149"/>
    <lineage>
        <taxon>Eukaryota</taxon>
        <taxon>Viridiplantae</taxon>
        <taxon>Streptophyta</taxon>
        <taxon>Embryophyta</taxon>
        <taxon>Tracheophyta</taxon>
        <taxon>Spermatophyta</taxon>
        <taxon>Magnoliopsida</taxon>
        <taxon>eudicotyledons</taxon>
        <taxon>Gunneridae</taxon>
        <taxon>Pentapetalae</taxon>
        <taxon>rosids</taxon>
        <taxon>fabids</taxon>
        <taxon>Malpighiales</taxon>
        <taxon>Rhizophoraceae</taxon>
        <taxon>Rhizophora</taxon>
    </lineage>
</organism>
<proteinExistence type="predicted"/>
<dbReference type="EMBL" id="GGEC01001168">
    <property type="protein sequence ID" value="MBW81651.1"/>
    <property type="molecule type" value="Transcribed_RNA"/>
</dbReference>
<accession>A0A2P2IKC8</accession>
<name>A0A2P2IKC8_RHIMU</name>
<evidence type="ECO:0000313" key="1">
    <source>
        <dbReference type="EMBL" id="MBW81651.1"/>
    </source>
</evidence>
<reference evidence="1" key="1">
    <citation type="submission" date="2018-02" db="EMBL/GenBank/DDBJ databases">
        <title>Rhizophora mucronata_Transcriptome.</title>
        <authorList>
            <person name="Meera S.P."/>
            <person name="Sreeshan A."/>
            <person name="Augustine A."/>
        </authorList>
    </citation>
    <scope>NUCLEOTIDE SEQUENCE</scope>
    <source>
        <tissue evidence="1">Leaf</tissue>
    </source>
</reference>
<sequence>MKLMQNSLSHPLLLLILKVQTKNSCGFKFFPISGLSAGPVPPTKDPITGLGAGNLPKYGVVPAKI</sequence>
<protein>
    <submittedName>
        <fullName evidence="1">Uncharacterized protein MANES_01G245600</fullName>
    </submittedName>
</protein>